<dbReference type="EMBL" id="MWIO01000042">
    <property type="protein sequence ID" value="THD06246.1"/>
    <property type="molecule type" value="Genomic_DNA"/>
</dbReference>
<evidence type="ECO:0000256" key="1">
    <source>
        <dbReference type="SAM" id="SignalP"/>
    </source>
</evidence>
<protein>
    <submittedName>
        <fullName evidence="2">Lipid A 3-O-deacylase</fullName>
    </submittedName>
</protein>
<dbReference type="OrthoDB" id="5952859at2"/>
<proteinExistence type="predicted"/>
<name>A0A4S3KCT0_9GAMM</name>
<dbReference type="Pfam" id="PF09411">
    <property type="entry name" value="PagL"/>
    <property type="match status" value="1"/>
</dbReference>
<reference evidence="2 3" key="1">
    <citation type="submission" date="2017-02" db="EMBL/GenBank/DDBJ databases">
        <title>Whole genome sequencing of Rhodanobacter lindaniclasticus DSM 17932.</title>
        <authorList>
            <person name="Kumar S."/>
            <person name="Patil P."/>
            <person name="Patil P.B."/>
        </authorList>
    </citation>
    <scope>NUCLEOTIDE SEQUENCE [LARGE SCALE GENOMIC DNA]</scope>
    <source>
        <strain evidence="2 3">DSM 17932</strain>
    </source>
</reference>
<keyword evidence="3" id="KW-1185">Reference proteome</keyword>
<dbReference type="AlphaFoldDB" id="A0A4S3KCT0"/>
<dbReference type="Proteomes" id="UP000306317">
    <property type="component" value="Unassembled WGS sequence"/>
</dbReference>
<organism evidence="2 3">
    <name type="scientific">Rhodanobacter lindaniclasticus</name>
    <dbReference type="NCBI Taxonomy" id="75310"/>
    <lineage>
        <taxon>Bacteria</taxon>
        <taxon>Pseudomonadati</taxon>
        <taxon>Pseudomonadota</taxon>
        <taxon>Gammaproteobacteria</taxon>
        <taxon>Lysobacterales</taxon>
        <taxon>Rhodanobacteraceae</taxon>
        <taxon>Rhodanobacter</taxon>
    </lineage>
</organism>
<dbReference type="Gene3D" id="2.40.160.20">
    <property type="match status" value="1"/>
</dbReference>
<evidence type="ECO:0000313" key="3">
    <source>
        <dbReference type="Proteomes" id="UP000306317"/>
    </source>
</evidence>
<gene>
    <name evidence="2" type="ORF">B1991_14020</name>
</gene>
<comment type="caution">
    <text evidence="2">The sequence shown here is derived from an EMBL/GenBank/DDBJ whole genome shotgun (WGS) entry which is preliminary data.</text>
</comment>
<keyword evidence="1" id="KW-0732">Signal</keyword>
<dbReference type="InterPro" id="IPR018550">
    <property type="entry name" value="Lipid-A_deacylase-rel"/>
</dbReference>
<feature type="chain" id="PRO_5020204784" evidence="1">
    <location>
        <begin position="25"/>
        <end position="175"/>
    </location>
</feature>
<evidence type="ECO:0000313" key="2">
    <source>
        <dbReference type="EMBL" id="THD06246.1"/>
    </source>
</evidence>
<accession>A0A4S3KCT0</accession>
<sequence>MLSRSPLRAALMLGLVAASLPAAAATRLELQAGRSYMDTHGTNAAFVEAVFEPQPLGHTRFTWSPDVSLGWIDGRDVARYDHSPYTTRSTVALAAGGVRFHRGDAGDWYQPLFFSTQVAAISHTTQALTSHYQFVSTLGWQAKHFSVAIRHISNGGLNGPNRGETMVLLGLAFSI</sequence>
<feature type="signal peptide" evidence="1">
    <location>
        <begin position="1"/>
        <end position="24"/>
    </location>
</feature>